<dbReference type="PANTHER" id="PTHR36060:SF1">
    <property type="entry name" value="OS02G0272400 PROTEIN"/>
    <property type="match status" value="1"/>
</dbReference>
<feature type="transmembrane region" description="Helical" evidence="1">
    <location>
        <begin position="304"/>
        <end position="327"/>
    </location>
</feature>
<evidence type="ECO:0000313" key="3">
    <source>
        <dbReference type="Proteomes" id="UP001346149"/>
    </source>
</evidence>
<gene>
    <name evidence="2" type="ORF">SAY86_003197</name>
</gene>
<evidence type="ECO:0000313" key="2">
    <source>
        <dbReference type="EMBL" id="KAK4786508.1"/>
    </source>
</evidence>
<protein>
    <submittedName>
        <fullName evidence="2">Uncharacterized protein</fullName>
    </submittedName>
</protein>
<dbReference type="Proteomes" id="UP001346149">
    <property type="component" value="Unassembled WGS sequence"/>
</dbReference>
<dbReference type="AlphaFoldDB" id="A0AAN7LEG6"/>
<reference evidence="2 3" key="1">
    <citation type="journal article" date="2023" name="Hortic Res">
        <title>Pangenome of water caltrop reveals structural variations and asymmetric subgenome divergence after allopolyploidization.</title>
        <authorList>
            <person name="Zhang X."/>
            <person name="Chen Y."/>
            <person name="Wang L."/>
            <person name="Yuan Y."/>
            <person name="Fang M."/>
            <person name="Shi L."/>
            <person name="Lu R."/>
            <person name="Comes H.P."/>
            <person name="Ma Y."/>
            <person name="Chen Y."/>
            <person name="Huang G."/>
            <person name="Zhou Y."/>
            <person name="Zheng Z."/>
            <person name="Qiu Y."/>
        </authorList>
    </citation>
    <scope>NUCLEOTIDE SEQUENCE [LARGE SCALE GENOMIC DNA]</scope>
    <source>
        <strain evidence="2">F231</strain>
    </source>
</reference>
<dbReference type="EMBL" id="JAXQNO010000013">
    <property type="protein sequence ID" value="KAK4786508.1"/>
    <property type="molecule type" value="Genomic_DNA"/>
</dbReference>
<sequence>MQDNSYDRLAVAASSHSQSKDISPEIHEWNAKITIGAYGNNDMKFNHELDLSLRRSKNGSAFSQYLNKLVNRVALGSTNLPIVEGGGEFEKNLNGEVPCVDKACNLENRKPAQGSLDMMISLVDTRFGQSKCIPSHPHWRVVHAPILFRGVGFENVRIECINLNQEPYCTEFGPSLGPSPSSVVQNKPFILVDSFQQGNISLATNRSVTTGSLCNGGTLTHHHSTNYGSISGSNGDVNHVAITRHTEGKSLQNISQYDVRICRYRRTFGICISYSAPTRSGCLKVVENNYCASKRGGVCCLSTLNIVFAIIFGLLALFLGSSLLTLGSSCSLLLFWCYELSSWGLVILYGGTAFFLRRKAATILDEVGSGSRNLGLEMLESNPLDATPEVEM</sequence>
<accession>A0AAN7LEG6</accession>
<comment type="caution">
    <text evidence="2">The sequence shown here is derived from an EMBL/GenBank/DDBJ whole genome shotgun (WGS) entry which is preliminary data.</text>
</comment>
<feature type="transmembrane region" description="Helical" evidence="1">
    <location>
        <begin position="333"/>
        <end position="356"/>
    </location>
</feature>
<proteinExistence type="predicted"/>
<keyword evidence="1" id="KW-0812">Transmembrane</keyword>
<name>A0AAN7LEG6_TRANT</name>
<keyword evidence="3" id="KW-1185">Reference proteome</keyword>
<dbReference type="PANTHER" id="PTHR36060">
    <property type="entry name" value="OS02G0272400 PROTEIN"/>
    <property type="match status" value="1"/>
</dbReference>
<organism evidence="2 3">
    <name type="scientific">Trapa natans</name>
    <name type="common">Water chestnut</name>
    <dbReference type="NCBI Taxonomy" id="22666"/>
    <lineage>
        <taxon>Eukaryota</taxon>
        <taxon>Viridiplantae</taxon>
        <taxon>Streptophyta</taxon>
        <taxon>Embryophyta</taxon>
        <taxon>Tracheophyta</taxon>
        <taxon>Spermatophyta</taxon>
        <taxon>Magnoliopsida</taxon>
        <taxon>eudicotyledons</taxon>
        <taxon>Gunneridae</taxon>
        <taxon>Pentapetalae</taxon>
        <taxon>rosids</taxon>
        <taxon>malvids</taxon>
        <taxon>Myrtales</taxon>
        <taxon>Lythraceae</taxon>
        <taxon>Trapa</taxon>
    </lineage>
</organism>
<evidence type="ECO:0000256" key="1">
    <source>
        <dbReference type="SAM" id="Phobius"/>
    </source>
</evidence>
<keyword evidence="1" id="KW-0472">Membrane</keyword>
<keyword evidence="1" id="KW-1133">Transmembrane helix</keyword>